<keyword evidence="1" id="KW-0175">Coiled coil</keyword>
<protein>
    <submittedName>
        <fullName evidence="3">Uncharacterized protein</fullName>
    </submittedName>
</protein>
<proteinExistence type="predicted"/>
<keyword evidence="4" id="KW-1185">Reference proteome</keyword>
<feature type="compositionally biased region" description="Polar residues" evidence="2">
    <location>
        <begin position="91"/>
        <end position="118"/>
    </location>
</feature>
<evidence type="ECO:0000256" key="2">
    <source>
        <dbReference type="SAM" id="MobiDB-lite"/>
    </source>
</evidence>
<sequence>MAAGDGLADAGLGESWEELDDNYSVLSVPTSDNEDPEDDLMSTTEESLSCELVSSPKAAPSLELAPSPNPVAASIPDDQRLSEAAREHPQKQSTKFPSASHAPASNSKDQIGSNPSDQQQRDDPSKNVSPPQVVCHTVERLPKTNHNESKPVASRQTELPKTDVPKPTEIPPPSSNQLDVSKPAEPTPEQNPHEDKSNDAVCMRDPESENPSLRLVLTTKTEDTACWFRRNIDVILIVNTTEPATAYDRLERLEHGIKALSQSASGEKYYQVQATDIVMICHLLLKQIREIKPSLASYSRSNKLKIRKAVFKITPEFFLWIASSTQLVSAISRGIDVLGFPKEGLRKIEQATRITTLENLGPLPHRFYDPLERHPDLEFCITEHIHSLKRVLNKLKQEVNRVTKGMDEWRASLPRDGATVKKDIPISFSIFGMAHIDVLLDDISFYHDHPSHEDVSRLSLAEFRNINPFTVEKFANRLKTICDVLQLGPVESRIWSPDEIREHYRSFLIDHGLHRNLYGVYMSMIRFLKTTSGARVRENFAQARLATTP</sequence>
<feature type="region of interest" description="Disordered" evidence="2">
    <location>
        <begin position="1"/>
        <end position="208"/>
    </location>
</feature>
<accession>A0A8H6K6M4</accession>
<feature type="compositionally biased region" description="Low complexity" evidence="2">
    <location>
        <begin position="1"/>
        <end position="13"/>
    </location>
</feature>
<gene>
    <name evidence="3" type="ORF">CMUS01_09718</name>
</gene>
<name>A0A8H6K6M4_9PEZI</name>
<dbReference type="AlphaFoldDB" id="A0A8H6K6M4"/>
<feature type="compositionally biased region" description="Basic and acidic residues" evidence="2">
    <location>
        <begin position="191"/>
        <end position="207"/>
    </location>
</feature>
<evidence type="ECO:0000313" key="4">
    <source>
        <dbReference type="Proteomes" id="UP000639643"/>
    </source>
</evidence>
<dbReference type="OrthoDB" id="5294021at2759"/>
<reference evidence="3" key="1">
    <citation type="journal article" date="2020" name="Phytopathology">
        <title>Genome Sequence Resources of Colletotrichum truncatum, C. plurivorum, C. musicola, and C. sojae: Four Species Pathogenic to Soybean (Glycine max).</title>
        <authorList>
            <person name="Rogerio F."/>
            <person name="Boufleur T.R."/>
            <person name="Ciampi-Guillardi M."/>
            <person name="Sukno S.A."/>
            <person name="Thon M.R."/>
            <person name="Massola Junior N.S."/>
            <person name="Baroncelli R."/>
        </authorList>
    </citation>
    <scope>NUCLEOTIDE SEQUENCE</scope>
    <source>
        <strain evidence="3">LFN0074</strain>
    </source>
</reference>
<feature type="compositionally biased region" description="Basic and acidic residues" evidence="2">
    <location>
        <begin position="137"/>
        <end position="149"/>
    </location>
</feature>
<dbReference type="EMBL" id="WIGM01000421">
    <property type="protein sequence ID" value="KAF6825715.1"/>
    <property type="molecule type" value="Genomic_DNA"/>
</dbReference>
<dbReference type="Proteomes" id="UP000639643">
    <property type="component" value="Unassembled WGS sequence"/>
</dbReference>
<organism evidence="3 4">
    <name type="scientific">Colletotrichum musicola</name>
    <dbReference type="NCBI Taxonomy" id="2175873"/>
    <lineage>
        <taxon>Eukaryota</taxon>
        <taxon>Fungi</taxon>
        <taxon>Dikarya</taxon>
        <taxon>Ascomycota</taxon>
        <taxon>Pezizomycotina</taxon>
        <taxon>Sordariomycetes</taxon>
        <taxon>Hypocreomycetidae</taxon>
        <taxon>Glomerellales</taxon>
        <taxon>Glomerellaceae</taxon>
        <taxon>Colletotrichum</taxon>
        <taxon>Colletotrichum orchidearum species complex</taxon>
    </lineage>
</organism>
<evidence type="ECO:0000256" key="1">
    <source>
        <dbReference type="SAM" id="Coils"/>
    </source>
</evidence>
<feature type="coiled-coil region" evidence="1">
    <location>
        <begin position="385"/>
        <end position="412"/>
    </location>
</feature>
<comment type="caution">
    <text evidence="3">The sequence shown here is derived from an EMBL/GenBank/DDBJ whole genome shotgun (WGS) entry which is preliminary data.</text>
</comment>
<evidence type="ECO:0000313" key="3">
    <source>
        <dbReference type="EMBL" id="KAF6825715.1"/>
    </source>
</evidence>
<feature type="compositionally biased region" description="Basic and acidic residues" evidence="2">
    <location>
        <begin position="77"/>
        <end position="90"/>
    </location>
</feature>